<evidence type="ECO:0000259" key="1">
    <source>
        <dbReference type="Pfam" id="PF07484"/>
    </source>
</evidence>
<dbReference type="OrthoDB" id="9810174at2"/>
<dbReference type="Gene3D" id="3.90.1340.10">
    <property type="entry name" value="Phage tail collar domain"/>
    <property type="match status" value="1"/>
</dbReference>
<evidence type="ECO:0000313" key="3">
    <source>
        <dbReference type="Proteomes" id="UP000245429"/>
    </source>
</evidence>
<proteinExistence type="predicted"/>
<gene>
    <name evidence="2" type="ORF">DI487_02205</name>
</gene>
<evidence type="ECO:0000313" key="2">
    <source>
        <dbReference type="EMBL" id="AWM12799.1"/>
    </source>
</evidence>
<reference evidence="2 3" key="1">
    <citation type="submission" date="2018-05" db="EMBL/GenBank/DDBJ databases">
        <title>Flavobacterium sp. MEBiC07310.</title>
        <authorList>
            <person name="Baek K."/>
        </authorList>
    </citation>
    <scope>NUCLEOTIDE SEQUENCE [LARGE SCALE GENOMIC DNA]</scope>
    <source>
        <strain evidence="2 3">MEBiC07310</strain>
    </source>
</reference>
<dbReference type="KEGG" id="fse:DI487_02205"/>
<dbReference type="Proteomes" id="UP000245429">
    <property type="component" value="Chromosome"/>
</dbReference>
<accession>A0A2U8QRP5</accession>
<dbReference type="RefSeq" id="WP_109568208.1">
    <property type="nucleotide sequence ID" value="NZ_CP029463.1"/>
</dbReference>
<dbReference type="InterPro" id="IPR037053">
    <property type="entry name" value="Phage_tail_collar_dom_sf"/>
</dbReference>
<organism evidence="2 3">
    <name type="scientific">Flavobacterium sediminis</name>
    <dbReference type="NCBI Taxonomy" id="2201181"/>
    <lineage>
        <taxon>Bacteria</taxon>
        <taxon>Pseudomonadati</taxon>
        <taxon>Bacteroidota</taxon>
        <taxon>Flavobacteriia</taxon>
        <taxon>Flavobacteriales</taxon>
        <taxon>Flavobacteriaceae</taxon>
        <taxon>Flavobacterium</taxon>
    </lineage>
</organism>
<dbReference type="InterPro" id="IPR011083">
    <property type="entry name" value="Phage_tail_collar_dom"/>
</dbReference>
<keyword evidence="3" id="KW-1185">Reference proteome</keyword>
<feature type="domain" description="Phage tail collar" evidence="1">
    <location>
        <begin position="8"/>
        <end position="64"/>
    </location>
</feature>
<dbReference type="Pfam" id="PF07484">
    <property type="entry name" value="Collar"/>
    <property type="match status" value="1"/>
</dbReference>
<dbReference type="AlphaFoldDB" id="A0A2U8QRP5"/>
<name>A0A2U8QRP5_9FLAO</name>
<sequence>MSTEPFIGEIKLFGFNFAPLGYSLCAGQIISISQYTALFSLIGTTYGGNGQTTFALPDLQGRMPIGQGQGPGLPLYTMGQKAGSTTKTLTTSNLPPHIHSLLNAHVNLQASTDNADELSPAGNFPATATDAIYSGNGATPNTYTGGAVLSGTTDVTGSGIPVDIMNPYLTINFSIAMQGIFPSRN</sequence>
<protein>
    <submittedName>
        <fullName evidence="2">Phage tail protein</fullName>
    </submittedName>
</protein>
<dbReference type="EMBL" id="CP029463">
    <property type="protein sequence ID" value="AWM12799.1"/>
    <property type="molecule type" value="Genomic_DNA"/>
</dbReference>
<dbReference type="SUPFAM" id="SSF88874">
    <property type="entry name" value="Receptor-binding domain of short tail fibre protein gp12"/>
    <property type="match status" value="1"/>
</dbReference>